<comment type="caution">
    <text evidence="9">The sequence shown here is derived from an EMBL/GenBank/DDBJ whole genome shotgun (WGS) entry which is preliminary data.</text>
</comment>
<name>A0A6A9QJY5_SULME</name>
<dbReference type="InterPro" id="IPR014777">
    <property type="entry name" value="4pyrrole_Mease_sub1"/>
</dbReference>
<evidence type="ECO:0000256" key="7">
    <source>
        <dbReference type="PIRNR" id="PIRNR036427"/>
    </source>
</evidence>
<dbReference type="PANTHER" id="PTHR43467:SF2">
    <property type="entry name" value="COBALT-PRECORRIN-2 C(20)-METHYLTRANSFERASE"/>
    <property type="match status" value="1"/>
</dbReference>
<dbReference type="GO" id="GO:0030788">
    <property type="term" value="F:precorrin-2 C20-methyltransferase activity"/>
    <property type="evidence" value="ECO:0007669"/>
    <property type="project" value="InterPro"/>
</dbReference>
<sequence length="216" mass="23968">MKLNVIGLGPGSPDLLTVRAVNRIAESRVVFVPYSSSTGRSLAMEVVREYVKGKIVEVGFPMGEHVDETTLQGLGEKICLEAEDPSAFVTLGDPVLYSTFYRVKKFLNCFSEYEIVPGVSSITACACRADINLASEKEAIAIIPSSRRDLLEAAKNSFETIVVIKGSSGLEEASQILKEYDITYARRCFMKEEKIETWKGKSDRDYFSMLIARRGE</sequence>
<dbReference type="SUPFAM" id="SSF53790">
    <property type="entry name" value="Tetrapyrrole methylase"/>
    <property type="match status" value="1"/>
</dbReference>
<evidence type="ECO:0000313" key="10">
    <source>
        <dbReference type="Proteomes" id="UP000470772"/>
    </source>
</evidence>
<dbReference type="Proteomes" id="UP000470772">
    <property type="component" value="Unassembled WGS sequence"/>
</dbReference>
<dbReference type="InterPro" id="IPR014776">
    <property type="entry name" value="4pyrrole_Mease_sub2"/>
</dbReference>
<dbReference type="Pfam" id="PF00590">
    <property type="entry name" value="TP_methylase"/>
    <property type="match status" value="1"/>
</dbReference>
<dbReference type="InterPro" id="IPR006364">
    <property type="entry name" value="CobI/CbiL/CobIJ_dom"/>
</dbReference>
<dbReference type="PANTHER" id="PTHR43467">
    <property type="entry name" value="COBALT-PRECORRIN-2 C(20)-METHYLTRANSFERASE"/>
    <property type="match status" value="1"/>
</dbReference>
<protein>
    <submittedName>
        <fullName evidence="9">Cobalt-factor II C(20)-methyltransferase</fullName>
        <ecNumber evidence="9">2.1.1.151</ecNumber>
    </submittedName>
</protein>
<comment type="similarity">
    <text evidence="2 7">Belongs to the precorrin methyltransferase family.</text>
</comment>
<dbReference type="InterPro" id="IPR003043">
    <property type="entry name" value="Uropor_MeTrfase_CS"/>
</dbReference>
<dbReference type="AlphaFoldDB" id="A0A6A9QJY5"/>
<dbReference type="EC" id="2.1.1.151" evidence="9"/>
<evidence type="ECO:0000256" key="3">
    <source>
        <dbReference type="ARBA" id="ARBA00022573"/>
    </source>
</evidence>
<dbReference type="UniPathway" id="UPA00148"/>
<dbReference type="RefSeq" id="WP_156016231.1">
    <property type="nucleotide sequence ID" value="NZ_WGGD01000005.1"/>
</dbReference>
<keyword evidence="4 9" id="KW-0489">Methyltransferase</keyword>
<dbReference type="InterPro" id="IPR012382">
    <property type="entry name" value="CobI/CbiL"/>
</dbReference>
<evidence type="ECO:0000256" key="2">
    <source>
        <dbReference type="ARBA" id="ARBA00005879"/>
    </source>
</evidence>
<dbReference type="GO" id="GO:0032259">
    <property type="term" value="P:methylation"/>
    <property type="evidence" value="ECO:0007669"/>
    <property type="project" value="UniProtKB-KW"/>
</dbReference>
<evidence type="ECO:0000256" key="5">
    <source>
        <dbReference type="ARBA" id="ARBA00022679"/>
    </source>
</evidence>
<dbReference type="Gene3D" id="3.40.1010.10">
    <property type="entry name" value="Cobalt-precorrin-4 Transmethylase, Domain 1"/>
    <property type="match status" value="1"/>
</dbReference>
<evidence type="ECO:0000256" key="1">
    <source>
        <dbReference type="ARBA" id="ARBA00004953"/>
    </source>
</evidence>
<feature type="domain" description="Tetrapyrrole methylase" evidence="8">
    <location>
        <begin position="2"/>
        <end position="199"/>
    </location>
</feature>
<dbReference type="InterPro" id="IPR035996">
    <property type="entry name" value="4pyrrol_Methylase_sf"/>
</dbReference>
<dbReference type="NCBIfam" id="TIGR01467">
    <property type="entry name" value="cobI_cbiL"/>
    <property type="match status" value="1"/>
</dbReference>
<evidence type="ECO:0000313" key="9">
    <source>
        <dbReference type="EMBL" id="MUN28409.1"/>
    </source>
</evidence>
<dbReference type="NCBIfam" id="NF004062">
    <property type="entry name" value="PRK05576.1-5"/>
    <property type="match status" value="1"/>
</dbReference>
<dbReference type="GO" id="GO:0043781">
    <property type="term" value="F:cobalt-factor II C20-methyltransferase activity"/>
    <property type="evidence" value="ECO:0007669"/>
    <property type="project" value="UniProtKB-EC"/>
</dbReference>
<keyword evidence="5 9" id="KW-0808">Transferase</keyword>
<dbReference type="Gene3D" id="3.30.950.10">
    <property type="entry name" value="Methyltransferase, Cobalt-precorrin-4 Transmethylase, Domain 2"/>
    <property type="match status" value="1"/>
</dbReference>
<dbReference type="InterPro" id="IPR000878">
    <property type="entry name" value="4pyrrol_Mease"/>
</dbReference>
<proteinExistence type="inferred from homology"/>
<keyword evidence="3" id="KW-0169">Cobalamin biosynthesis</keyword>
<reference evidence="9 10" key="1">
    <citation type="submission" date="2019-10" db="EMBL/GenBank/DDBJ databases">
        <title>Sequencing and Assembly of Multiple Reported Metal-Biooxidizing Members of the Extremely Thermoacidophilic Archaeal Family Sulfolobaceae.</title>
        <authorList>
            <person name="Counts J.A."/>
            <person name="Kelly R.M."/>
        </authorList>
    </citation>
    <scope>NUCLEOTIDE SEQUENCE [LARGE SCALE GENOMIC DNA]</scope>
    <source>
        <strain evidence="9 10">DSM 6482</strain>
    </source>
</reference>
<dbReference type="PIRSF" id="PIRSF036427">
    <property type="entry name" value="Precrrn-2_mtase"/>
    <property type="match status" value="1"/>
</dbReference>
<organism evidence="9 10">
    <name type="scientific">Sulfuracidifex metallicus DSM 6482 = JCM 9184</name>
    <dbReference type="NCBI Taxonomy" id="523847"/>
    <lineage>
        <taxon>Archaea</taxon>
        <taxon>Thermoproteota</taxon>
        <taxon>Thermoprotei</taxon>
        <taxon>Sulfolobales</taxon>
        <taxon>Sulfolobaceae</taxon>
        <taxon>Sulfuracidifex</taxon>
    </lineage>
</organism>
<keyword evidence="6" id="KW-0949">S-adenosyl-L-methionine</keyword>
<dbReference type="EMBL" id="WGGD01000005">
    <property type="protein sequence ID" value="MUN28409.1"/>
    <property type="molecule type" value="Genomic_DNA"/>
</dbReference>
<dbReference type="PROSITE" id="PS00839">
    <property type="entry name" value="SUMT_1"/>
    <property type="match status" value="1"/>
</dbReference>
<dbReference type="GO" id="GO:0009236">
    <property type="term" value="P:cobalamin biosynthetic process"/>
    <property type="evidence" value="ECO:0007669"/>
    <property type="project" value="UniProtKB-UniRule"/>
</dbReference>
<dbReference type="CDD" id="cd11645">
    <property type="entry name" value="Precorrin_2_C20_MT"/>
    <property type="match status" value="1"/>
</dbReference>
<evidence type="ECO:0000259" key="8">
    <source>
        <dbReference type="Pfam" id="PF00590"/>
    </source>
</evidence>
<accession>A0A6A9QJY5</accession>
<evidence type="ECO:0000256" key="4">
    <source>
        <dbReference type="ARBA" id="ARBA00022603"/>
    </source>
</evidence>
<gene>
    <name evidence="9" type="ORF">GC250_02760</name>
</gene>
<keyword evidence="10" id="KW-1185">Reference proteome</keyword>
<comment type="pathway">
    <text evidence="1">Cofactor biosynthesis; adenosylcobalamin biosynthesis.</text>
</comment>
<evidence type="ECO:0000256" key="6">
    <source>
        <dbReference type="ARBA" id="ARBA00022691"/>
    </source>
</evidence>